<organism evidence="1 2">
    <name type="scientific">Pneumocystis oryctolagi</name>
    <dbReference type="NCBI Taxonomy" id="42067"/>
    <lineage>
        <taxon>Eukaryota</taxon>
        <taxon>Fungi</taxon>
        <taxon>Dikarya</taxon>
        <taxon>Ascomycota</taxon>
        <taxon>Taphrinomycotina</taxon>
        <taxon>Pneumocystomycetes</taxon>
        <taxon>Pneumocystaceae</taxon>
        <taxon>Pneumocystis</taxon>
    </lineage>
</organism>
<evidence type="ECO:0000313" key="2">
    <source>
        <dbReference type="Proteomes" id="UP000768646"/>
    </source>
</evidence>
<keyword evidence="2" id="KW-1185">Reference proteome</keyword>
<dbReference type="Proteomes" id="UP000768646">
    <property type="component" value="Unassembled WGS sequence"/>
</dbReference>
<reference evidence="1 2" key="1">
    <citation type="journal article" date="2021" name="Commun. Biol.">
        <title>Genomic insights into the host specific adaptation of the Pneumocystis genus.</title>
        <authorList>
            <person name="Cisse O.H."/>
            <person name="Ma L."/>
            <person name="Dekker J.P."/>
            <person name="Khil P.P."/>
            <person name="Youn J.-H."/>
            <person name="Brenchley J.M."/>
            <person name="Blair R."/>
            <person name="Pahar B."/>
            <person name="Chabe M."/>
            <person name="Van Rompay K.K.A."/>
            <person name="Keesler R."/>
            <person name="Sukura A."/>
            <person name="Hirsch V."/>
            <person name="Kutty G."/>
            <person name="Liu Y."/>
            <person name="Peng L."/>
            <person name="Chen J."/>
            <person name="Song J."/>
            <person name="Weissenbacher-Lang C."/>
            <person name="Xu J."/>
            <person name="Upham N.S."/>
            <person name="Stajich J.E."/>
            <person name="Cuomo C.A."/>
            <person name="Cushion M.T."/>
            <person name="Kovacs J.A."/>
        </authorList>
    </citation>
    <scope>NUCLEOTIDE SEQUENCE [LARGE SCALE GENOMIC DNA]</scope>
    <source>
        <strain evidence="1 2">RABM</strain>
    </source>
</reference>
<proteinExistence type="predicted"/>
<evidence type="ECO:0000313" key="1">
    <source>
        <dbReference type="EMBL" id="KAG4306579.1"/>
    </source>
</evidence>
<dbReference type="EMBL" id="JABTEG010000001">
    <property type="protein sequence ID" value="KAG4306579.1"/>
    <property type="molecule type" value="Genomic_DNA"/>
</dbReference>
<sequence>MKEQENSEFFFSEKILDICSVLNDPCQKECLKKSTTKDISSVSLTPIPKYEISDFQIYLSKISSNYKRYSLNKKDKVTEKFQESELDISKLKLNKHDKYPLDCSSMSFNSSSESSDFNRENISQVLSEEVLQSMEISLSSVPSVYFKSNFELENSRIFDLVTDNASVFSQSSAPGECKTLLNNTILQEKLSWYLDIVEIHLIKEINNASSLFFVVIDHLQDLYKDSSSCIDKIKDLKNKLVNNNNVLVEPRLKIMEIVKKKENLDKLDRVLMSVYRILLELSEVRNLIKKNDYIFALNMIEKIDNKMRGNLDDCKDVSLSSITALSSVTKELKILTEDIKDKLSLEFTNILIEDHRRIILSVSSEVISDVYLYFKKNNKIHRNINVSSINLDHDLRKKIEIVILGISITNSVEAALNCYRDAILKEIKDIIVQNLCKNNEFVNFDQLLSSIANDYMVFENVLKEITPEEFLQMLGIIYAKVYLFLQRLLVYQKLLLDITLELADRSNVDKSISIITIDISNILITATDFSQLEIIKILNIRAPQNTKLSRDDMFRFFSLHSIFLTLCETLTGKFGELLHKTILSQIKESINNYHIEKISLETSILDKDQWIPKEEITEEFQNTINCIVDSAIVDPIFWKKDFLFNETENIQSNIDLANIVDKNLKSVITIKNENYYITESLISLFLIVEDYEKILVLIPPIAYDITNNILELLELYNFKVYQLILGAGAIKTAGLKTITAKHLALASHSISIAYEEHQEQIHLKFISIMSSRLDSLVNSPSGLKHLDWSKELSKTDDGNLKPHIYIESLVKDTLTLYKVLKKYLKHDIIQNIMIEILNIYVDVLLKEFSNLSLETEGFKDNVLVDLEYFADNLRVFGTIGEEAGCKIIKNVKSMFEEKQE</sequence>
<name>A0ACB7CFL9_9ASCO</name>
<comment type="caution">
    <text evidence="1">The sequence shown here is derived from an EMBL/GenBank/DDBJ whole genome shotgun (WGS) entry which is preliminary data.</text>
</comment>
<protein>
    <submittedName>
        <fullName evidence="1">Uncharacterized protein</fullName>
    </submittedName>
</protein>
<accession>A0ACB7CFL9</accession>
<gene>
    <name evidence="1" type="ORF">PORY_000567</name>
</gene>